<feature type="active site" description="Charge relay system" evidence="7 8">
    <location>
        <position position="247"/>
    </location>
</feature>
<evidence type="ECO:0000313" key="15">
    <source>
        <dbReference type="Proteomes" id="UP000198683"/>
    </source>
</evidence>
<evidence type="ECO:0000259" key="13">
    <source>
        <dbReference type="Pfam" id="PF02225"/>
    </source>
</evidence>
<feature type="compositionally biased region" description="Pro residues" evidence="10">
    <location>
        <begin position="36"/>
        <end position="46"/>
    </location>
</feature>
<keyword evidence="15" id="KW-1185">Reference proteome</keyword>
<dbReference type="Gene3D" id="2.60.40.10">
    <property type="entry name" value="Immunoglobulins"/>
    <property type="match status" value="1"/>
</dbReference>
<feature type="region of interest" description="Disordered" evidence="10">
    <location>
        <begin position="28"/>
        <end position="54"/>
    </location>
</feature>
<comment type="similarity">
    <text evidence="1 8 9">Belongs to the peptidase S8 family.</text>
</comment>
<evidence type="ECO:0000256" key="11">
    <source>
        <dbReference type="SAM" id="SignalP"/>
    </source>
</evidence>
<keyword evidence="6 8" id="KW-0720">Serine protease</keyword>
<dbReference type="InterPro" id="IPR017296">
    <property type="entry name" value="Peptidase_S8A_SAM-P45"/>
</dbReference>
<dbReference type="PIRSF" id="PIRSF037852">
    <property type="entry name" value="Subtilisin_rel_SAV5721"/>
    <property type="match status" value="1"/>
</dbReference>
<feature type="active site" description="Charge relay system" evidence="7 8">
    <location>
        <position position="453"/>
    </location>
</feature>
<keyword evidence="2" id="KW-0964">Secreted</keyword>
<feature type="domain" description="PA" evidence="13">
    <location>
        <begin position="816"/>
        <end position="896"/>
    </location>
</feature>
<dbReference type="AlphaFoldDB" id="A0A1G9RP22"/>
<dbReference type="InterPro" id="IPR003137">
    <property type="entry name" value="PA_domain"/>
</dbReference>
<dbReference type="InterPro" id="IPR015500">
    <property type="entry name" value="Peptidase_S8_subtilisin-rel"/>
</dbReference>
<proteinExistence type="inferred from homology"/>
<dbReference type="PROSITE" id="PS51892">
    <property type="entry name" value="SUBTILASE"/>
    <property type="match status" value="1"/>
</dbReference>
<evidence type="ECO:0000256" key="6">
    <source>
        <dbReference type="ARBA" id="ARBA00022825"/>
    </source>
</evidence>
<dbReference type="SUPFAM" id="SSF52743">
    <property type="entry name" value="Subtilisin-like"/>
    <property type="match status" value="1"/>
</dbReference>
<dbReference type="InterPro" id="IPR023827">
    <property type="entry name" value="Peptidase_S8_Asp-AS"/>
</dbReference>
<keyword evidence="3 8" id="KW-0645">Protease</keyword>
<dbReference type="PANTHER" id="PTHR43399">
    <property type="entry name" value="SUBTILISIN-RELATED"/>
    <property type="match status" value="1"/>
</dbReference>
<organism evidence="14 15">
    <name type="scientific">Nonomuraea maritima</name>
    <dbReference type="NCBI Taxonomy" id="683260"/>
    <lineage>
        <taxon>Bacteria</taxon>
        <taxon>Bacillati</taxon>
        <taxon>Actinomycetota</taxon>
        <taxon>Actinomycetes</taxon>
        <taxon>Streptosporangiales</taxon>
        <taxon>Streptosporangiaceae</taxon>
        <taxon>Nonomuraea</taxon>
    </lineage>
</organism>
<evidence type="ECO:0000256" key="1">
    <source>
        <dbReference type="ARBA" id="ARBA00011073"/>
    </source>
</evidence>
<dbReference type="PROSITE" id="PS00137">
    <property type="entry name" value="SUBTILASE_HIS"/>
    <property type="match status" value="1"/>
</dbReference>
<dbReference type="InterPro" id="IPR022398">
    <property type="entry name" value="Peptidase_S8_His-AS"/>
</dbReference>
<sequence>MTVHPFRRRALAVGALIAVTLGSAAPATAASGAAPPTAPPTAPKPAPTASGGSRTITLINGDKVTVAAVGGVTTTAVHDPNGRPVGAQVVTVGKDTYVYPDAVAPYIGAGLLDEQLFNVTQLIADGYDDAKVDRLPLIVSYTDEAARAKSTSLPEGAVPVRPLTSVGGAAIEQRRDQAEEFWTALTGGASAERRKASGVPSFTGGIAKVWLDGKVHATLADSTAQIGAPAVWSSGNTGEGVPVAVLDTGVDAEHPDLAGQLDATRSFVPDEDVIDRVGHGTHVASTIAGTGAASDGKERGVAPGARLHIGKVLNNAGEGQDSWIIAGMEWAAREEHAKVISMSLGSGPTDGTDPKSEAVNRLSAETGALFTVAAGNSGPDMQSVASPGTADAALTVGAVDSLDRLAVFSSRGPRRGDNGLKPEITAPGVGVVAARSQYAQEGEGPYLTMDGTSMATPHVAGAAALLAAQHPDWNGQQLKDALLSTSKITRQYDAYWAGSGRVDVAAAASATVFATGVDFTGLRWPYTPGQKVEKEIVYTNTGDAPVTLDLAVNAPTAPEGLFTLSASQVTVPAHGTDKVTVTVNLDSADDDTYANGSVVATGPDGTPMVHTLVGMNKEGRRIGLSVRTKDRDGSGLPGDILVKEITHDTAPKLYSIDESGQLDLQLPPGTYSLLMYADVEGVHGPSSLGRAALVAPEVVLADADQTVTLNAADLRQAKAITPKEAATEEFRVDYHRSYPDMYPLNDNYIIGHEYDSVWVTPTKKKVSQGTFGLGVRWSMVEPPLTLSGNGDDYDDFRLQAGSAYPAEGKNKEQTAFAGNGTPAEFAQAKVRDKVAVVRHNADVPATEQADAAAAAGAKLLVIVNDGLGRLDAWLEVEDAKTPLPVVSLGRDQGEKLISQLARGRDKFTVESHPAPDYVYDLVQRYEGTIPSKLTYEPSSRDLARVDVDFRNPVAGDGVFMRYDISPLQPGNALGGAIVPITTQGTRTDWLGGSDQWMESAVALPITEASDVLTYQAGKKAETTWFGPVIRPRLLQQNINAGVPVIYGDYLTAYTMPSWGDADPRHSGIAWDGEISWVAGLYQGDQLISEGLGGSVEGTLTPGPTPVRLVLTTTQKVDISPYSPQTRTEWTFGFTKVEETPQQPPLIQLDYGVDTDLAGTAKRHSDIEVTASHLKNANGAGKIRDIGLELSYDDGATWQKADKPKEKDGVWRFTMKAPKSARFATLRTTAQDASGNTVTQTVTRAFGLR</sequence>
<dbReference type="PANTHER" id="PTHR43399:SF4">
    <property type="entry name" value="CELL WALL-ASSOCIATED PROTEASE"/>
    <property type="match status" value="1"/>
</dbReference>
<evidence type="ECO:0000256" key="4">
    <source>
        <dbReference type="ARBA" id="ARBA00022729"/>
    </source>
</evidence>
<gene>
    <name evidence="14" type="ORF">SAMN05421874_14727</name>
</gene>
<dbReference type="GO" id="GO:0006508">
    <property type="term" value="P:proteolysis"/>
    <property type="evidence" value="ECO:0007669"/>
    <property type="project" value="UniProtKB-KW"/>
</dbReference>
<dbReference type="GO" id="GO:0004252">
    <property type="term" value="F:serine-type endopeptidase activity"/>
    <property type="evidence" value="ECO:0007669"/>
    <property type="project" value="UniProtKB-UniRule"/>
</dbReference>
<dbReference type="SUPFAM" id="SSF52025">
    <property type="entry name" value="PA domain"/>
    <property type="match status" value="1"/>
</dbReference>
<dbReference type="InterPro" id="IPR013783">
    <property type="entry name" value="Ig-like_fold"/>
</dbReference>
<reference evidence="14 15" key="1">
    <citation type="submission" date="2016-10" db="EMBL/GenBank/DDBJ databases">
        <authorList>
            <person name="de Groot N.N."/>
        </authorList>
    </citation>
    <scope>NUCLEOTIDE SEQUENCE [LARGE SCALE GENOMIC DNA]</scope>
    <source>
        <strain evidence="14 15">CGMCC 4.5681</strain>
    </source>
</reference>
<dbReference type="Gene3D" id="3.40.50.200">
    <property type="entry name" value="Peptidase S8/S53 domain"/>
    <property type="match status" value="1"/>
</dbReference>
<evidence type="ECO:0000256" key="10">
    <source>
        <dbReference type="SAM" id="MobiDB-lite"/>
    </source>
</evidence>
<dbReference type="PROSITE" id="PS00138">
    <property type="entry name" value="SUBTILASE_SER"/>
    <property type="match status" value="1"/>
</dbReference>
<dbReference type="InterPro" id="IPR046450">
    <property type="entry name" value="PA_dom_sf"/>
</dbReference>
<accession>A0A1G9RP22</accession>
<dbReference type="PRINTS" id="PR00723">
    <property type="entry name" value="SUBTILISIN"/>
</dbReference>
<evidence type="ECO:0000256" key="5">
    <source>
        <dbReference type="ARBA" id="ARBA00022801"/>
    </source>
</evidence>
<dbReference type="Pfam" id="PF00082">
    <property type="entry name" value="Peptidase_S8"/>
    <property type="match status" value="1"/>
</dbReference>
<dbReference type="InterPro" id="IPR006311">
    <property type="entry name" value="TAT_signal"/>
</dbReference>
<evidence type="ECO:0000259" key="12">
    <source>
        <dbReference type="Pfam" id="PF00082"/>
    </source>
</evidence>
<dbReference type="GO" id="GO:0005975">
    <property type="term" value="P:carbohydrate metabolic process"/>
    <property type="evidence" value="ECO:0007669"/>
    <property type="project" value="UniProtKB-ARBA"/>
</dbReference>
<keyword evidence="5 8" id="KW-0378">Hydrolase</keyword>
<evidence type="ECO:0000256" key="9">
    <source>
        <dbReference type="RuleBase" id="RU003355"/>
    </source>
</evidence>
<dbReference type="Pfam" id="PF02225">
    <property type="entry name" value="PA"/>
    <property type="match status" value="1"/>
</dbReference>
<dbReference type="RefSeq" id="WP_218129318.1">
    <property type="nucleotide sequence ID" value="NZ_FNFB01000047.1"/>
</dbReference>
<evidence type="ECO:0000256" key="7">
    <source>
        <dbReference type="PIRSR" id="PIRSR615500-1"/>
    </source>
</evidence>
<feature type="active site" description="Charge relay system" evidence="7 8">
    <location>
        <position position="279"/>
    </location>
</feature>
<name>A0A1G9RP22_9ACTN</name>
<keyword evidence="4 11" id="KW-0732">Signal</keyword>
<protein>
    <submittedName>
        <fullName evidence="14">Serine protease, subtilisin family</fullName>
    </submittedName>
</protein>
<dbReference type="Proteomes" id="UP000198683">
    <property type="component" value="Unassembled WGS sequence"/>
</dbReference>
<feature type="domain" description="Peptidase S8/S53" evidence="12">
    <location>
        <begin position="238"/>
        <end position="486"/>
    </location>
</feature>
<dbReference type="STRING" id="683260.SAMN05421874_14727"/>
<feature type="signal peptide" evidence="11">
    <location>
        <begin position="1"/>
        <end position="29"/>
    </location>
</feature>
<dbReference type="Gene3D" id="3.50.30.30">
    <property type="match status" value="1"/>
</dbReference>
<dbReference type="InterPro" id="IPR000209">
    <property type="entry name" value="Peptidase_S8/S53_dom"/>
</dbReference>
<evidence type="ECO:0000256" key="8">
    <source>
        <dbReference type="PROSITE-ProRule" id="PRU01240"/>
    </source>
</evidence>
<dbReference type="PROSITE" id="PS00136">
    <property type="entry name" value="SUBTILASE_ASP"/>
    <property type="match status" value="1"/>
</dbReference>
<evidence type="ECO:0000313" key="14">
    <source>
        <dbReference type="EMBL" id="SDM24942.1"/>
    </source>
</evidence>
<dbReference type="InterPro" id="IPR023828">
    <property type="entry name" value="Peptidase_S8_Ser-AS"/>
</dbReference>
<dbReference type="InterPro" id="IPR051048">
    <property type="entry name" value="Peptidase_S8/S53_subtilisin"/>
</dbReference>
<feature type="chain" id="PRO_5011546614" evidence="11">
    <location>
        <begin position="30"/>
        <end position="1248"/>
    </location>
</feature>
<dbReference type="InterPro" id="IPR036852">
    <property type="entry name" value="Peptidase_S8/S53_dom_sf"/>
</dbReference>
<dbReference type="EMBL" id="FNFB01000047">
    <property type="protein sequence ID" value="SDM24942.1"/>
    <property type="molecule type" value="Genomic_DNA"/>
</dbReference>
<evidence type="ECO:0000256" key="2">
    <source>
        <dbReference type="ARBA" id="ARBA00022525"/>
    </source>
</evidence>
<evidence type="ECO:0000256" key="3">
    <source>
        <dbReference type="ARBA" id="ARBA00022670"/>
    </source>
</evidence>
<dbReference type="PROSITE" id="PS51318">
    <property type="entry name" value="TAT"/>
    <property type="match status" value="1"/>
</dbReference>